<dbReference type="EMBL" id="UINC01000621">
    <property type="protein sequence ID" value="SUZ58450.1"/>
    <property type="molecule type" value="Genomic_DNA"/>
</dbReference>
<protein>
    <recommendedName>
        <fullName evidence="2">Leucine-binding protein domain-containing protein</fullName>
    </recommendedName>
</protein>
<evidence type="ECO:0000313" key="1">
    <source>
        <dbReference type="EMBL" id="SUZ58450.1"/>
    </source>
</evidence>
<gene>
    <name evidence="1" type="ORF">METZ01_LOCUS11304</name>
</gene>
<dbReference type="InterPro" id="IPR028082">
    <property type="entry name" value="Peripla_BP_I"/>
</dbReference>
<accession>A0A381NV80</accession>
<name>A0A381NV80_9ZZZZ</name>
<dbReference type="Gene3D" id="3.40.50.2300">
    <property type="match status" value="2"/>
</dbReference>
<dbReference type="InterPro" id="IPR011990">
    <property type="entry name" value="TPR-like_helical_dom_sf"/>
</dbReference>
<proteinExistence type="predicted"/>
<dbReference type="SUPFAM" id="SSF53822">
    <property type="entry name" value="Periplasmic binding protein-like I"/>
    <property type="match status" value="1"/>
</dbReference>
<feature type="non-terminal residue" evidence="1">
    <location>
        <position position="1"/>
    </location>
</feature>
<dbReference type="Gene3D" id="1.25.40.10">
    <property type="entry name" value="Tetratricopeptide repeat domain"/>
    <property type="match status" value="1"/>
</dbReference>
<organism evidence="1">
    <name type="scientific">marine metagenome</name>
    <dbReference type="NCBI Taxonomy" id="408172"/>
    <lineage>
        <taxon>unclassified sequences</taxon>
        <taxon>metagenomes</taxon>
        <taxon>ecological metagenomes</taxon>
    </lineage>
</organism>
<reference evidence="1" key="1">
    <citation type="submission" date="2018-05" db="EMBL/GenBank/DDBJ databases">
        <authorList>
            <person name="Lanie J.A."/>
            <person name="Ng W.-L."/>
            <person name="Kazmierczak K.M."/>
            <person name="Andrzejewski T.M."/>
            <person name="Davidsen T.M."/>
            <person name="Wayne K.J."/>
            <person name="Tettelin H."/>
            <person name="Glass J.I."/>
            <person name="Rusch D."/>
            <person name="Podicherti R."/>
            <person name="Tsui H.-C.T."/>
            <person name="Winkler M.E."/>
        </authorList>
    </citation>
    <scope>NUCLEOTIDE SEQUENCE</scope>
</reference>
<sequence>MKKHLYVCLILLFVSSNTYSQSDYSKYMQIKKLFLQERYEEVKNSNISLSSNSEFLPYFNFYISVSLYKTGNLEESLDSFNELKKKYANWPQIQDVNYWIVKILIEIDNLTDALSVFSTILDSDIKNNLYEIIDSKISSISSFYNLQNLYNKYPDNISLAKYYGRQLLNEFLNEDVQNEIKEILRIVDRNELFISSYEKFKIAVLLPMMYESLENTYYIRNNKFIMDLYAGIMYSLSNLDSTNSLIEIFPFDTKRDPDVVNEIIDSGYLDGMDLIIGPLYSKPVSIIKQYCLENKLLMINPLSSNHEIIEDNNYSLLFNPSLKTIANKAADYSIDRFQENKNVIIFYEKKFSDSLIAKIYENRLDSSNFNIIYSKGVSLEDSRLILDSLTNFYEEILSDSLYDTIKSISGRIVKDGRGIDGLDTLYKYEEKFYIEDDSIGHVFVSSKNSLFASNVISAVDIRNDTISVIGFDEWLDFDLITIDQFQNLDISLISTSFINLESDEYLELQDYYIENYRNKISKNFILGSELMNFIFEIVSNYGKYFQFGLRNENFIPGNLFYGFKYLENNDNQIVPIVSV</sequence>
<feature type="non-terminal residue" evidence="1">
    <location>
        <position position="579"/>
    </location>
</feature>
<dbReference type="AlphaFoldDB" id="A0A381NV80"/>
<evidence type="ECO:0008006" key="2">
    <source>
        <dbReference type="Google" id="ProtNLM"/>
    </source>
</evidence>